<gene>
    <name evidence="1" type="ORF">J2W43_004479</name>
</gene>
<dbReference type="RefSeq" id="WP_310365413.1">
    <property type="nucleotide sequence ID" value="NZ_JAVDVC010000010.1"/>
</dbReference>
<proteinExistence type="predicted"/>
<evidence type="ECO:0008006" key="3">
    <source>
        <dbReference type="Google" id="ProtNLM"/>
    </source>
</evidence>
<reference evidence="1" key="1">
    <citation type="submission" date="2023-07" db="EMBL/GenBank/DDBJ databases">
        <title>Sorghum-associated microbial communities from plants grown in Nebraska, USA.</title>
        <authorList>
            <person name="Schachtman D."/>
        </authorList>
    </citation>
    <scope>NUCLEOTIDE SEQUENCE</scope>
    <source>
        <strain evidence="1">3432</strain>
    </source>
</reference>
<sequence>MLKNPFVDEEFVPDLMWFIGQFDVYDREETRGALLEVYNPDDERDRSELIVKYGLDLACLSYRHKYVLVEFLEDKLNDPDFDFQSLFEIDEDCAGSWPRGEWYNLKNPKEFLQDVHVLAKEVWKEDLKKASLEDPSTW</sequence>
<organism evidence="1 2">
    <name type="scientific">Pseudomonas brassicacearum</name>
    <dbReference type="NCBI Taxonomy" id="930166"/>
    <lineage>
        <taxon>Bacteria</taxon>
        <taxon>Pseudomonadati</taxon>
        <taxon>Pseudomonadota</taxon>
        <taxon>Gammaproteobacteria</taxon>
        <taxon>Pseudomonadales</taxon>
        <taxon>Pseudomonadaceae</taxon>
        <taxon>Pseudomonas</taxon>
    </lineage>
</organism>
<comment type="caution">
    <text evidence="1">The sequence shown here is derived from an EMBL/GenBank/DDBJ whole genome shotgun (WGS) entry which is preliminary data.</text>
</comment>
<accession>A0AAW8MFI7</accession>
<evidence type="ECO:0000313" key="1">
    <source>
        <dbReference type="EMBL" id="MDR6960474.1"/>
    </source>
</evidence>
<protein>
    <recommendedName>
        <fullName evidence="3">CdiI immunity protein domain-containing protein</fullName>
    </recommendedName>
</protein>
<evidence type="ECO:0000313" key="2">
    <source>
        <dbReference type="Proteomes" id="UP001252613"/>
    </source>
</evidence>
<name>A0AAW8MFI7_9PSED</name>
<dbReference type="EMBL" id="JAVDVC010000010">
    <property type="protein sequence ID" value="MDR6960474.1"/>
    <property type="molecule type" value="Genomic_DNA"/>
</dbReference>
<dbReference type="AlphaFoldDB" id="A0AAW8MFI7"/>
<dbReference type="Proteomes" id="UP001252613">
    <property type="component" value="Unassembled WGS sequence"/>
</dbReference>